<protein>
    <recommendedName>
        <fullName evidence="3">HEPN domain-containing protein</fullName>
    </recommendedName>
</protein>
<accession>A0ABQ1IVP6</accession>
<evidence type="ECO:0000313" key="1">
    <source>
        <dbReference type="EMBL" id="GGB51491.1"/>
    </source>
</evidence>
<evidence type="ECO:0008006" key="3">
    <source>
        <dbReference type="Google" id="ProtNLM"/>
    </source>
</evidence>
<gene>
    <name evidence="1" type="ORF">GCM10010833_02760</name>
</gene>
<evidence type="ECO:0000313" key="2">
    <source>
        <dbReference type="Proteomes" id="UP000614261"/>
    </source>
</evidence>
<keyword evidence="2" id="KW-1185">Reference proteome</keyword>
<reference evidence="2" key="1">
    <citation type="journal article" date="2019" name="Int. J. Syst. Evol. Microbiol.">
        <title>The Global Catalogue of Microorganisms (GCM) 10K type strain sequencing project: providing services to taxonomists for standard genome sequencing and annotation.</title>
        <authorList>
            <consortium name="The Broad Institute Genomics Platform"/>
            <consortium name="The Broad Institute Genome Sequencing Center for Infectious Disease"/>
            <person name="Wu L."/>
            <person name="Ma J."/>
        </authorList>
    </citation>
    <scope>NUCLEOTIDE SEQUENCE [LARGE SCALE GENOMIC DNA]</scope>
    <source>
        <strain evidence="2">CGMCC 1.12851</strain>
    </source>
</reference>
<proteinExistence type="predicted"/>
<dbReference type="Proteomes" id="UP000614261">
    <property type="component" value="Unassembled WGS sequence"/>
</dbReference>
<comment type="caution">
    <text evidence="1">The sequence shown here is derived from an EMBL/GenBank/DDBJ whole genome shotgun (WGS) entry which is preliminary data.</text>
</comment>
<dbReference type="EMBL" id="BMGD01000001">
    <property type="protein sequence ID" value="GGB51491.1"/>
    <property type="molecule type" value="Genomic_DNA"/>
</dbReference>
<sequence>MFGEFSLACLKALNDLAINTKKICESYLSQSETFPDQLYSIWIRHNYFLMI</sequence>
<name>A0ABQ1IVP6_9SPHN</name>
<organism evidence="1 2">
    <name type="scientific">Blastomonas aquatica</name>
    <dbReference type="NCBI Taxonomy" id="1510276"/>
    <lineage>
        <taxon>Bacteria</taxon>
        <taxon>Pseudomonadati</taxon>
        <taxon>Pseudomonadota</taxon>
        <taxon>Alphaproteobacteria</taxon>
        <taxon>Sphingomonadales</taxon>
        <taxon>Sphingomonadaceae</taxon>
        <taxon>Blastomonas</taxon>
    </lineage>
</organism>